<evidence type="ECO:0000256" key="1">
    <source>
        <dbReference type="ARBA" id="ARBA00000707"/>
    </source>
</evidence>
<dbReference type="InterPro" id="IPR013103">
    <property type="entry name" value="RVT_2"/>
</dbReference>
<evidence type="ECO:0000256" key="4">
    <source>
        <dbReference type="ARBA" id="ARBA00022670"/>
    </source>
</evidence>
<dbReference type="GO" id="GO:0004843">
    <property type="term" value="F:cysteine-type deubiquitinase activity"/>
    <property type="evidence" value="ECO:0007669"/>
    <property type="project" value="UniProtKB-EC"/>
</dbReference>
<name>A0A7J7G9Z4_CAMSI</name>
<dbReference type="SUPFAM" id="SSF56672">
    <property type="entry name" value="DNA/RNA polymerases"/>
    <property type="match status" value="1"/>
</dbReference>
<dbReference type="Gene3D" id="3.90.70.10">
    <property type="entry name" value="Cysteine proteinases"/>
    <property type="match status" value="3"/>
</dbReference>
<feature type="domain" description="USP" evidence="8">
    <location>
        <begin position="284"/>
        <end position="1341"/>
    </location>
</feature>
<dbReference type="Pfam" id="PF25242">
    <property type="entry name" value="Ubiquitin_UBP8"/>
    <property type="match status" value="1"/>
</dbReference>
<dbReference type="PROSITE" id="PS00973">
    <property type="entry name" value="USP_2"/>
    <property type="match status" value="1"/>
</dbReference>
<evidence type="ECO:0000313" key="9">
    <source>
        <dbReference type="EMBL" id="KAF5937580.1"/>
    </source>
</evidence>
<evidence type="ECO:0000256" key="3">
    <source>
        <dbReference type="ARBA" id="ARBA00012759"/>
    </source>
</evidence>
<evidence type="ECO:0000259" key="8">
    <source>
        <dbReference type="PROSITE" id="PS50235"/>
    </source>
</evidence>
<dbReference type="CDD" id="cd02674">
    <property type="entry name" value="Peptidase_C19R"/>
    <property type="match status" value="1"/>
</dbReference>
<reference evidence="10" key="1">
    <citation type="journal article" date="2020" name="Nat. Commun.">
        <title>Genome assembly of wild tea tree DASZ reveals pedigree and selection history of tea varieties.</title>
        <authorList>
            <person name="Zhang W."/>
            <person name="Zhang Y."/>
            <person name="Qiu H."/>
            <person name="Guo Y."/>
            <person name="Wan H."/>
            <person name="Zhang X."/>
            <person name="Scossa F."/>
            <person name="Alseekh S."/>
            <person name="Zhang Q."/>
            <person name="Wang P."/>
            <person name="Xu L."/>
            <person name="Schmidt M.H."/>
            <person name="Jia X."/>
            <person name="Li D."/>
            <person name="Zhu A."/>
            <person name="Guo F."/>
            <person name="Chen W."/>
            <person name="Ni D."/>
            <person name="Usadel B."/>
            <person name="Fernie A.R."/>
            <person name="Wen W."/>
        </authorList>
    </citation>
    <scope>NUCLEOTIDE SEQUENCE [LARGE SCALE GENOMIC DNA]</scope>
    <source>
        <strain evidence="10">cv. G240</strain>
    </source>
</reference>
<comment type="similarity">
    <text evidence="2">Belongs to the peptidase C19 family.</text>
</comment>
<evidence type="ECO:0000256" key="2">
    <source>
        <dbReference type="ARBA" id="ARBA00009085"/>
    </source>
</evidence>
<accession>A0A7J7G9Z4</accession>
<dbReference type="InterPro" id="IPR001394">
    <property type="entry name" value="Peptidase_C19_UCH"/>
</dbReference>
<gene>
    <name evidence="9" type="ORF">HYC85_025086</name>
</gene>
<dbReference type="InterPro" id="IPR050185">
    <property type="entry name" value="Ub_carboxyl-term_hydrolase"/>
</dbReference>
<dbReference type="GO" id="GO:0016579">
    <property type="term" value="P:protein deubiquitination"/>
    <property type="evidence" value="ECO:0007669"/>
    <property type="project" value="InterPro"/>
</dbReference>
<dbReference type="Pfam" id="PF00443">
    <property type="entry name" value="UCH"/>
    <property type="match status" value="2"/>
</dbReference>
<evidence type="ECO:0000313" key="10">
    <source>
        <dbReference type="Proteomes" id="UP000593564"/>
    </source>
</evidence>
<dbReference type="InterPro" id="IPR057372">
    <property type="entry name" value="Ubiquitin_UBP8/5"/>
</dbReference>
<keyword evidence="4" id="KW-0645">Protease</keyword>
<dbReference type="PROSITE" id="PS50235">
    <property type="entry name" value="USP_3"/>
    <property type="match status" value="1"/>
</dbReference>
<dbReference type="PROSITE" id="PS00972">
    <property type="entry name" value="USP_1"/>
    <property type="match status" value="1"/>
</dbReference>
<keyword evidence="7" id="KW-0788">Thiol protease</keyword>
<keyword evidence="5" id="KW-0833">Ubl conjugation pathway</keyword>
<dbReference type="SUPFAM" id="SSF54001">
    <property type="entry name" value="Cysteine proteinases"/>
    <property type="match status" value="2"/>
</dbReference>
<dbReference type="Pfam" id="PF07727">
    <property type="entry name" value="RVT_2"/>
    <property type="match status" value="2"/>
</dbReference>
<comment type="caution">
    <text evidence="9">The sequence shown here is derived from an EMBL/GenBank/DDBJ whole genome shotgun (WGS) entry which is preliminary data.</text>
</comment>
<protein>
    <recommendedName>
        <fullName evidence="3">ubiquitinyl hydrolase 1</fullName>
        <ecNumber evidence="3">3.4.19.12</ecNumber>
    </recommendedName>
</protein>
<evidence type="ECO:0000256" key="6">
    <source>
        <dbReference type="ARBA" id="ARBA00022801"/>
    </source>
</evidence>
<dbReference type="PANTHER" id="PTHR21646">
    <property type="entry name" value="UBIQUITIN CARBOXYL-TERMINAL HYDROLASE"/>
    <property type="match status" value="1"/>
</dbReference>
<evidence type="ECO:0000256" key="5">
    <source>
        <dbReference type="ARBA" id="ARBA00022786"/>
    </source>
</evidence>
<dbReference type="InterPro" id="IPR028889">
    <property type="entry name" value="USP"/>
</dbReference>
<sequence length="1344" mass="149704">MEDLPEDSSHTCRQSSLSNHDDLRFYFVPYRWWKEAQDSSSWLDSDGKRGILYTASSASLFAGPMKIISNIFNSDLVLNLRREDDSVHNKENGGEVGISGRDYALVTGEMWLQALKWHIDSKIAMKNGRSFSAAEDDMADVYPLQLRRFVLRETNSVGVKISKKDNAAEHFRRACKIFSAETELLRIWDFSGQTTLFFSSEKNMFVKETQQQSEQEILLELQVYGLSDFIRSRDVKKGDAAGIHLNGTSFMMNGGATNVNSSFVRGNSPAFCGCFGEVGSLGLTGLQNLGNTCFMNSALQCLAHTPKLVDYFIGDYNREINHDNPLGMDVCYHLFVLDVDSSKFVKDLCRTLDIWVRGEIALAFGDLLRKLWAPGTTPVAPRTFKSKLGCFAPQFSGFNQHDSQVSASLDLKFRILSSVSSQGTNDCFLRQELLAFLLDGLHEDLNRVKCKPYVEVKDGDGRPDEELADEYWQNHLARNDSIIVDVCQMAFVVKSGSRGSTGPVTCHHCGVSGHVKARYFKFHPELRQCSSRPHGASTSCTATLVDSATPVPRSPYLPNLQELQTQIGQHQTQLGSLTASSLGPSSTTAATLGTGTSTAFHVRFASLSWVLDSGANDHMTSTFLCPKGIGVMTLYIVTFHHTLDVRFCEDLPSFGTNPSLQAFPPIISTVRPVTILDEVENEAVLLPTSQPSPPPPLQVYSCHPAPLLPLQSLGQNSWFKWVFTIKYLVDGLVDHYKARLVAKGFTQIPGKNFGATLAPITKLTSVRLLISPAASHSWHLHQLDVKNAFLHGNLLETIYMALPPCFRAEGEYLEKVCWLRKSLYGQCIVLLVYVDDIILTGDDFVSIGQVKDFGQTYNIKDLGCLKYFLGIEVARLREGISLSQSTPLTCFKILGQYRSTLVCPVCRKVSTMFDPFMYLSLPLPSTTMRTMTLTVMSTDGSSPPSPFTVTVSKHGKFEDLIQALSTACSLGVDETLLVAEIYNNRIIRYLGESGDSLSLIRDDDRLVAYRLPKDAENGPTVVFMHQHAEESYVCGKLTSSWKAFGIPLVASSKFVSGSDIHNLYLKLLGAFLIPSEDSTNDDNNIERTATAGLTDMEDATTPGFQGADSANGNEFDTHSDGALELYLTDEKGTIRDSRIAMNEPVASPVLHGKLSVLVCWPDKMVKRYKTHLLSSLPQVFKSEFFTKRPQESVSLYKCLEAFLKEEPLGLEDMWYCPGCKKHRQASKKLDLWRLPEILVIHLKRFSYSRFSKNKLEAYVDFPVHDLDLSTYIAYGNGQSCNRYMLYAISNHYGSMGGGHYTAFVHHGGTNQWYDFDDGHVSPISEDRIKTSAAYVLFYRRVADS</sequence>
<keyword evidence="6" id="KW-0378">Hydrolase</keyword>
<dbReference type="InterPro" id="IPR038765">
    <property type="entry name" value="Papain-like_cys_pep_sf"/>
</dbReference>
<dbReference type="InterPro" id="IPR018200">
    <property type="entry name" value="USP_CS"/>
</dbReference>
<dbReference type="EMBL" id="JACBKZ010000012">
    <property type="protein sequence ID" value="KAF5937580.1"/>
    <property type="molecule type" value="Genomic_DNA"/>
</dbReference>
<dbReference type="PANTHER" id="PTHR21646:SF24">
    <property type="entry name" value="UBIQUITIN CARBOXYL-TERMINAL HYDROLASE"/>
    <property type="match status" value="1"/>
</dbReference>
<dbReference type="GO" id="GO:0006508">
    <property type="term" value="P:proteolysis"/>
    <property type="evidence" value="ECO:0007669"/>
    <property type="project" value="UniProtKB-KW"/>
</dbReference>
<dbReference type="EC" id="3.4.19.12" evidence="3"/>
<organism evidence="9 10">
    <name type="scientific">Camellia sinensis</name>
    <name type="common">Tea plant</name>
    <name type="synonym">Thea sinensis</name>
    <dbReference type="NCBI Taxonomy" id="4442"/>
    <lineage>
        <taxon>Eukaryota</taxon>
        <taxon>Viridiplantae</taxon>
        <taxon>Streptophyta</taxon>
        <taxon>Embryophyta</taxon>
        <taxon>Tracheophyta</taxon>
        <taxon>Spermatophyta</taxon>
        <taxon>Magnoliopsida</taxon>
        <taxon>eudicotyledons</taxon>
        <taxon>Gunneridae</taxon>
        <taxon>Pentapetalae</taxon>
        <taxon>asterids</taxon>
        <taxon>Ericales</taxon>
        <taxon>Theaceae</taxon>
        <taxon>Camellia</taxon>
    </lineage>
</organism>
<proteinExistence type="inferred from homology"/>
<dbReference type="Proteomes" id="UP000593564">
    <property type="component" value="Unassembled WGS sequence"/>
</dbReference>
<keyword evidence="10" id="KW-1185">Reference proteome</keyword>
<comment type="catalytic activity">
    <reaction evidence="1">
        <text>Thiol-dependent hydrolysis of ester, thioester, amide, peptide and isopeptide bonds formed by the C-terminal Gly of ubiquitin (a 76-residue protein attached to proteins as an intracellular targeting signal).</text>
        <dbReference type="EC" id="3.4.19.12"/>
    </reaction>
</comment>
<evidence type="ECO:0000256" key="7">
    <source>
        <dbReference type="ARBA" id="ARBA00022807"/>
    </source>
</evidence>
<dbReference type="InterPro" id="IPR043502">
    <property type="entry name" value="DNA/RNA_pol_sf"/>
</dbReference>
<reference evidence="9 10" key="2">
    <citation type="submission" date="2020-07" db="EMBL/GenBank/DDBJ databases">
        <title>Genome assembly of wild tea tree DASZ reveals pedigree and selection history of tea varieties.</title>
        <authorList>
            <person name="Zhang W."/>
        </authorList>
    </citation>
    <scope>NUCLEOTIDE SEQUENCE [LARGE SCALE GENOMIC DNA]</scope>
    <source>
        <strain evidence="10">cv. G240</strain>
        <tissue evidence="9">Leaf</tissue>
    </source>
</reference>